<evidence type="ECO:0008006" key="4">
    <source>
        <dbReference type="Google" id="ProtNLM"/>
    </source>
</evidence>
<evidence type="ECO:0000256" key="1">
    <source>
        <dbReference type="SAM" id="SignalP"/>
    </source>
</evidence>
<keyword evidence="1" id="KW-0732">Signal</keyword>
<evidence type="ECO:0000313" key="2">
    <source>
        <dbReference type="EMBL" id="ORY96472.1"/>
    </source>
</evidence>
<gene>
    <name evidence="2" type="ORF">BCR43DRAFT_491758</name>
</gene>
<protein>
    <recommendedName>
        <fullName evidence="4">Secreted protein</fullName>
    </recommendedName>
</protein>
<proteinExistence type="predicted"/>
<sequence length="82" mass="9404">MRQRKKVCMLNFFYVSASALTPADTRVKQLAHKYLKYNCVSGPKHVIIFPSETRYRKPCANCLNPINESISTQHKALNQFAS</sequence>
<name>A0A1X2HCH6_SYNRA</name>
<dbReference type="Proteomes" id="UP000242180">
    <property type="component" value="Unassembled WGS sequence"/>
</dbReference>
<feature type="chain" id="PRO_5010855388" description="Secreted protein" evidence="1">
    <location>
        <begin position="20"/>
        <end position="82"/>
    </location>
</feature>
<evidence type="ECO:0000313" key="3">
    <source>
        <dbReference type="Proteomes" id="UP000242180"/>
    </source>
</evidence>
<dbReference type="AlphaFoldDB" id="A0A1X2HCH6"/>
<organism evidence="2 3">
    <name type="scientific">Syncephalastrum racemosum</name>
    <name type="common">Filamentous fungus</name>
    <dbReference type="NCBI Taxonomy" id="13706"/>
    <lineage>
        <taxon>Eukaryota</taxon>
        <taxon>Fungi</taxon>
        <taxon>Fungi incertae sedis</taxon>
        <taxon>Mucoromycota</taxon>
        <taxon>Mucoromycotina</taxon>
        <taxon>Mucoromycetes</taxon>
        <taxon>Mucorales</taxon>
        <taxon>Syncephalastraceae</taxon>
        <taxon>Syncephalastrum</taxon>
    </lineage>
</organism>
<accession>A0A1X2HCH6</accession>
<dbReference type="InParanoid" id="A0A1X2HCH6"/>
<reference evidence="2 3" key="1">
    <citation type="submission" date="2016-07" db="EMBL/GenBank/DDBJ databases">
        <title>Pervasive Adenine N6-methylation of Active Genes in Fungi.</title>
        <authorList>
            <consortium name="DOE Joint Genome Institute"/>
            <person name="Mondo S.J."/>
            <person name="Dannebaum R.O."/>
            <person name="Kuo R.C."/>
            <person name="Labutti K."/>
            <person name="Haridas S."/>
            <person name="Kuo A."/>
            <person name="Salamov A."/>
            <person name="Ahrendt S.R."/>
            <person name="Lipzen A."/>
            <person name="Sullivan W."/>
            <person name="Andreopoulos W.B."/>
            <person name="Clum A."/>
            <person name="Lindquist E."/>
            <person name="Daum C."/>
            <person name="Ramamoorthy G.K."/>
            <person name="Gryganskyi A."/>
            <person name="Culley D."/>
            <person name="Magnuson J.K."/>
            <person name="James T.Y."/>
            <person name="O'Malley M.A."/>
            <person name="Stajich J.E."/>
            <person name="Spatafora J.W."/>
            <person name="Visel A."/>
            <person name="Grigoriev I.V."/>
        </authorList>
    </citation>
    <scope>NUCLEOTIDE SEQUENCE [LARGE SCALE GENOMIC DNA]</scope>
    <source>
        <strain evidence="2 3">NRRL 2496</strain>
    </source>
</reference>
<keyword evidence="3" id="KW-1185">Reference proteome</keyword>
<dbReference type="EMBL" id="MCGN01000005">
    <property type="protein sequence ID" value="ORY96472.1"/>
    <property type="molecule type" value="Genomic_DNA"/>
</dbReference>
<comment type="caution">
    <text evidence="2">The sequence shown here is derived from an EMBL/GenBank/DDBJ whole genome shotgun (WGS) entry which is preliminary data.</text>
</comment>
<feature type="signal peptide" evidence="1">
    <location>
        <begin position="1"/>
        <end position="19"/>
    </location>
</feature>